<reference evidence="8 9" key="1">
    <citation type="submission" date="2017-01" db="EMBL/GenBank/DDBJ databases">
        <authorList>
            <person name="Mah S.A."/>
            <person name="Swanson W.J."/>
            <person name="Moy G.W."/>
            <person name="Vacquier V.D."/>
        </authorList>
    </citation>
    <scope>NUCLEOTIDE SEQUENCE [LARGE SCALE GENOMIC DNA]</scope>
    <source>
        <strain evidence="8 9">GSMNP</strain>
    </source>
</reference>
<name>A0A1R1X1U6_9FUNG</name>
<dbReference type="STRING" id="133412.A0A1R1X1U6"/>
<dbReference type="PRINTS" id="PR00073">
    <property type="entry name" value="COPRGNOXDASE"/>
</dbReference>
<organism evidence="8 9">
    <name type="scientific">Smittium culicis</name>
    <dbReference type="NCBI Taxonomy" id="133412"/>
    <lineage>
        <taxon>Eukaryota</taxon>
        <taxon>Fungi</taxon>
        <taxon>Fungi incertae sedis</taxon>
        <taxon>Zoopagomycota</taxon>
        <taxon>Kickxellomycotina</taxon>
        <taxon>Harpellomycetes</taxon>
        <taxon>Harpellales</taxon>
        <taxon>Legeriomycetaceae</taxon>
        <taxon>Smittium</taxon>
    </lineage>
</organism>
<dbReference type="PANTHER" id="PTHR10755">
    <property type="entry name" value="COPROPORPHYRINOGEN III OXIDASE, MITOCHONDRIAL"/>
    <property type="match status" value="1"/>
</dbReference>
<dbReference type="AlphaFoldDB" id="A0A1R1X1U6"/>
<dbReference type="Gene3D" id="3.40.1500.10">
    <property type="entry name" value="Coproporphyrinogen III oxidase, aerobic"/>
    <property type="match status" value="1"/>
</dbReference>
<dbReference type="Pfam" id="PF01218">
    <property type="entry name" value="Coprogen_oxidas"/>
    <property type="match status" value="1"/>
</dbReference>
<evidence type="ECO:0000256" key="4">
    <source>
        <dbReference type="ARBA" id="ARBA00012869"/>
    </source>
</evidence>
<dbReference type="PIRSF" id="PIRSF000166">
    <property type="entry name" value="Coproporphyri_ox"/>
    <property type="match status" value="1"/>
</dbReference>
<dbReference type="InterPro" id="IPR001260">
    <property type="entry name" value="Coprogen_oxidase_aer"/>
</dbReference>
<evidence type="ECO:0000256" key="5">
    <source>
        <dbReference type="ARBA" id="ARBA00023002"/>
    </source>
</evidence>
<dbReference type="OrthoDB" id="15318at2759"/>
<dbReference type="InterPro" id="IPR036406">
    <property type="entry name" value="Coprogen_oxidase_aer_sf"/>
</dbReference>
<dbReference type="GO" id="GO:0004109">
    <property type="term" value="F:coproporphyrinogen oxidase activity"/>
    <property type="evidence" value="ECO:0007669"/>
    <property type="project" value="UniProtKB-EC"/>
</dbReference>
<evidence type="ECO:0000256" key="2">
    <source>
        <dbReference type="ARBA" id="ARBA00010644"/>
    </source>
</evidence>
<keyword evidence="6" id="KW-0627">Porphyrin biosynthesis</keyword>
<protein>
    <recommendedName>
        <fullName evidence="4">coproporphyrinogen oxidase</fullName>
        <ecNumber evidence="4">1.3.3.3</ecNumber>
    </recommendedName>
</protein>
<dbReference type="SUPFAM" id="SSF102886">
    <property type="entry name" value="Coproporphyrinogen III oxidase"/>
    <property type="match status" value="1"/>
</dbReference>
<evidence type="ECO:0000256" key="3">
    <source>
        <dbReference type="ARBA" id="ARBA00011738"/>
    </source>
</evidence>
<evidence type="ECO:0000313" key="9">
    <source>
        <dbReference type="Proteomes" id="UP000187283"/>
    </source>
</evidence>
<evidence type="ECO:0000256" key="7">
    <source>
        <dbReference type="SAM" id="MobiDB-lite"/>
    </source>
</evidence>
<dbReference type="NCBIfam" id="NF003727">
    <property type="entry name" value="PRK05330.1"/>
    <property type="match status" value="1"/>
</dbReference>
<dbReference type="UniPathway" id="UPA00251">
    <property type="reaction ID" value="UER00322"/>
</dbReference>
<dbReference type="EC" id="1.3.3.3" evidence="4"/>
<evidence type="ECO:0000313" key="8">
    <source>
        <dbReference type="EMBL" id="OMJ08605.1"/>
    </source>
</evidence>
<evidence type="ECO:0000256" key="6">
    <source>
        <dbReference type="ARBA" id="ARBA00023244"/>
    </source>
</evidence>
<dbReference type="GO" id="GO:0005737">
    <property type="term" value="C:cytoplasm"/>
    <property type="evidence" value="ECO:0007669"/>
    <property type="project" value="TreeGrafter"/>
</dbReference>
<dbReference type="GO" id="GO:0006782">
    <property type="term" value="P:protoporphyrinogen IX biosynthetic process"/>
    <property type="evidence" value="ECO:0007669"/>
    <property type="project" value="UniProtKB-UniPathway"/>
</dbReference>
<comment type="pathway">
    <text evidence="1">Porphyrin-containing compound metabolism; protoporphyrin-IX biosynthesis; protoporphyrinogen-IX from coproporphyrinogen-III (O2 route): step 1/1.</text>
</comment>
<sequence>MPQVSQIDLKKRSISETNGFYQENTPEFTKKVRAPPKKSPLSVSSIIDTPQNNSTHKIPPTQNSSPHQNKNNNTVEYSNLLNSITNVEEKITTKLLNKRMESFILDMQHRICSILSGLDGNEFSYDKWEREEGGYGITRVLQGGKIFEKSCVNVSVIEGSIKMQSFAKRKELKLEEGVDYKFKVSGLSIAIHPNNPFAPSSHANYRYFELFKSDCLEDSEPVLYWFGGGADLNPAYVIDEDANFFHSVHKRVCDKYDHRYYPAFKKWCDEYFFLPNRGEHRGVGGIFFDDLDNKPAEELFEFVKDAAKAYLFAYIPILSKRVNTPYSKKNKEWQLVRRSRSVEFNLCFDRGTRFGITTSVRTESILSSLPLNCIFQYNYKTEPGSLESMSLEILRFPRDWV</sequence>
<comment type="subunit">
    <text evidence="3">Homodimer.</text>
</comment>
<comment type="caution">
    <text evidence="8">The sequence shown here is derived from an EMBL/GenBank/DDBJ whole genome shotgun (WGS) entry which is preliminary data.</text>
</comment>
<accession>A0A1R1X1U6</accession>
<dbReference type="EMBL" id="LSSN01005747">
    <property type="protein sequence ID" value="OMJ08605.1"/>
    <property type="molecule type" value="Genomic_DNA"/>
</dbReference>
<dbReference type="PANTHER" id="PTHR10755:SF0">
    <property type="entry name" value="OXYGEN-DEPENDENT COPROPORPHYRINOGEN-III OXIDASE, MITOCHONDRIAL"/>
    <property type="match status" value="1"/>
</dbReference>
<proteinExistence type="inferred from homology"/>
<gene>
    <name evidence="8" type="ORF">AYI70_g11430</name>
</gene>
<keyword evidence="9" id="KW-1185">Reference proteome</keyword>
<comment type="similarity">
    <text evidence="2">Belongs to the aerobic coproporphyrinogen-III oxidase family.</text>
</comment>
<dbReference type="Proteomes" id="UP000187283">
    <property type="component" value="Unassembled WGS sequence"/>
</dbReference>
<feature type="compositionally biased region" description="Polar residues" evidence="7">
    <location>
        <begin position="41"/>
        <end position="74"/>
    </location>
</feature>
<feature type="compositionally biased region" description="Polar residues" evidence="7">
    <location>
        <begin position="15"/>
        <end position="27"/>
    </location>
</feature>
<keyword evidence="5" id="KW-0560">Oxidoreductase</keyword>
<feature type="region of interest" description="Disordered" evidence="7">
    <location>
        <begin position="1"/>
        <end position="74"/>
    </location>
</feature>
<evidence type="ECO:0000256" key="1">
    <source>
        <dbReference type="ARBA" id="ARBA00005168"/>
    </source>
</evidence>